<feature type="transmembrane region" description="Helical" evidence="6">
    <location>
        <begin position="74"/>
        <end position="96"/>
    </location>
</feature>
<dbReference type="SUPFAM" id="SSF103473">
    <property type="entry name" value="MFS general substrate transporter"/>
    <property type="match status" value="1"/>
</dbReference>
<keyword evidence="9" id="KW-1185">Reference proteome</keyword>
<protein>
    <submittedName>
        <fullName evidence="8">MFS transporter</fullName>
    </submittedName>
</protein>
<evidence type="ECO:0000256" key="6">
    <source>
        <dbReference type="SAM" id="Phobius"/>
    </source>
</evidence>
<dbReference type="InterPro" id="IPR001958">
    <property type="entry name" value="Tet-R_TetA/multi-R_MdtG-like"/>
</dbReference>
<feature type="transmembrane region" description="Helical" evidence="6">
    <location>
        <begin position="132"/>
        <end position="153"/>
    </location>
</feature>
<dbReference type="InterPro" id="IPR011701">
    <property type="entry name" value="MFS"/>
</dbReference>
<feature type="transmembrane region" description="Helical" evidence="6">
    <location>
        <begin position="7"/>
        <end position="28"/>
    </location>
</feature>
<feature type="transmembrane region" description="Helical" evidence="6">
    <location>
        <begin position="199"/>
        <end position="221"/>
    </location>
</feature>
<evidence type="ECO:0000313" key="8">
    <source>
        <dbReference type="EMBL" id="MFE8703135.1"/>
    </source>
</evidence>
<dbReference type="Proteomes" id="UP001601059">
    <property type="component" value="Unassembled WGS sequence"/>
</dbReference>
<sequence length="404" mass="45505">MKEKKLVILMGVVTALCLIGDSLLYIYLPVYWENVGLNSLTEVGILLSINRFIRIPLNPLVSFFIHRHSLKKCLVIAILLAGLVTLGYGLASSFIIWLFLRMVWGISWTLLRMGGMKYIIQISPDHQTGQLIGLYNGIFRLGSLGGMLIGGFVAPYLGLFPVSIALFLIILFALPMIFNMFSQVNNSSYTKVHNHSPQLLHTTLVPVWWILAGGLLVSLLFQGIITSSLTFIIDVFWSEPSILLFTFAAAQWGSILQGVRWSLEPFVAKAAGKWGDRYNKISIIIYLFLITGVLLLIYVWNIPFPIWCFFFLSLVLTGAALNTLLDALLAAEVRRRNHQSYISFYTLTQDLGAAIGPLLFYLLMKNHFPFHFFILGCSVLCLIFTLAKLTFYKGAYIKANNHFQ</sequence>
<reference evidence="8 9" key="1">
    <citation type="submission" date="2024-08" db="EMBL/GenBank/DDBJ databases">
        <title>Two novel Cytobacillus novel species.</title>
        <authorList>
            <person name="Liu G."/>
        </authorList>
    </citation>
    <scope>NUCLEOTIDE SEQUENCE [LARGE SCALE GENOMIC DNA]</scope>
    <source>
        <strain evidence="8 9">FJAT-54145</strain>
    </source>
</reference>
<feature type="domain" description="Major facilitator superfamily (MFS) profile" evidence="7">
    <location>
        <begin position="6"/>
        <end position="393"/>
    </location>
</feature>
<evidence type="ECO:0000256" key="4">
    <source>
        <dbReference type="ARBA" id="ARBA00022989"/>
    </source>
</evidence>
<evidence type="ECO:0000256" key="2">
    <source>
        <dbReference type="ARBA" id="ARBA00022448"/>
    </source>
</evidence>
<dbReference type="PANTHER" id="PTHR23506">
    <property type="entry name" value="GH10249P"/>
    <property type="match status" value="1"/>
</dbReference>
<dbReference type="Pfam" id="PF07690">
    <property type="entry name" value="MFS_1"/>
    <property type="match status" value="2"/>
</dbReference>
<feature type="transmembrane region" description="Helical" evidence="6">
    <location>
        <begin position="306"/>
        <end position="330"/>
    </location>
</feature>
<name>A0ABW6KFT6_9BACI</name>
<evidence type="ECO:0000256" key="1">
    <source>
        <dbReference type="ARBA" id="ARBA00004651"/>
    </source>
</evidence>
<dbReference type="PANTHER" id="PTHR23506:SF23">
    <property type="entry name" value="GH10249P"/>
    <property type="match status" value="1"/>
</dbReference>
<comment type="subcellular location">
    <subcellularLocation>
        <location evidence="1">Cell membrane</location>
        <topology evidence="1">Multi-pass membrane protein</topology>
    </subcellularLocation>
</comment>
<dbReference type="InterPro" id="IPR050930">
    <property type="entry name" value="MFS_Vesicular_Transporter"/>
</dbReference>
<dbReference type="Gene3D" id="1.20.1250.20">
    <property type="entry name" value="MFS general substrate transporter like domains"/>
    <property type="match status" value="1"/>
</dbReference>
<evidence type="ECO:0000256" key="3">
    <source>
        <dbReference type="ARBA" id="ARBA00022692"/>
    </source>
</evidence>
<feature type="transmembrane region" description="Helical" evidence="6">
    <location>
        <begin position="370"/>
        <end position="391"/>
    </location>
</feature>
<comment type="caution">
    <text evidence="8">The sequence shown here is derived from an EMBL/GenBank/DDBJ whole genome shotgun (WGS) entry which is preliminary data.</text>
</comment>
<dbReference type="PROSITE" id="PS50850">
    <property type="entry name" value="MFS"/>
    <property type="match status" value="1"/>
</dbReference>
<accession>A0ABW6KFT6</accession>
<organism evidence="8 9">
    <name type="scientific">Cytobacillus spartinae</name>
    <dbReference type="NCBI Taxonomy" id="3299023"/>
    <lineage>
        <taxon>Bacteria</taxon>
        <taxon>Bacillati</taxon>
        <taxon>Bacillota</taxon>
        <taxon>Bacilli</taxon>
        <taxon>Bacillales</taxon>
        <taxon>Bacillaceae</taxon>
        <taxon>Cytobacillus</taxon>
    </lineage>
</organism>
<dbReference type="EMBL" id="JBIACK010000013">
    <property type="protein sequence ID" value="MFE8703135.1"/>
    <property type="molecule type" value="Genomic_DNA"/>
</dbReference>
<evidence type="ECO:0000313" key="9">
    <source>
        <dbReference type="Proteomes" id="UP001601059"/>
    </source>
</evidence>
<feature type="transmembrane region" description="Helical" evidence="6">
    <location>
        <begin position="283"/>
        <end position="300"/>
    </location>
</feature>
<dbReference type="RefSeq" id="WP_389363405.1">
    <property type="nucleotide sequence ID" value="NZ_JBIACK010000013.1"/>
</dbReference>
<gene>
    <name evidence="8" type="ORF">ACFYKX_21370</name>
</gene>
<keyword evidence="2" id="KW-0813">Transport</keyword>
<keyword evidence="4 6" id="KW-1133">Transmembrane helix</keyword>
<dbReference type="PRINTS" id="PR01035">
    <property type="entry name" value="TCRTETA"/>
</dbReference>
<evidence type="ECO:0000256" key="5">
    <source>
        <dbReference type="ARBA" id="ARBA00023136"/>
    </source>
</evidence>
<keyword evidence="5 6" id="KW-0472">Membrane</keyword>
<feature type="transmembrane region" description="Helical" evidence="6">
    <location>
        <begin position="342"/>
        <end position="364"/>
    </location>
</feature>
<proteinExistence type="predicted"/>
<keyword evidence="3 6" id="KW-0812">Transmembrane</keyword>
<dbReference type="InterPro" id="IPR020846">
    <property type="entry name" value="MFS_dom"/>
</dbReference>
<feature type="transmembrane region" description="Helical" evidence="6">
    <location>
        <begin position="241"/>
        <end position="263"/>
    </location>
</feature>
<feature type="transmembrane region" description="Helical" evidence="6">
    <location>
        <begin position="159"/>
        <end position="178"/>
    </location>
</feature>
<evidence type="ECO:0000259" key="7">
    <source>
        <dbReference type="PROSITE" id="PS50850"/>
    </source>
</evidence>
<dbReference type="InterPro" id="IPR036259">
    <property type="entry name" value="MFS_trans_sf"/>
</dbReference>